<name>A0AAU9CZA0_9LACO</name>
<reference evidence="1 2" key="1">
    <citation type="journal article" date="2023" name="Microbiol. Spectr.">
        <title>Symbiosis of Carpenter Bees with Uncharacterized Lactic Acid Bacteria Showing NAD Auxotrophy.</title>
        <authorList>
            <person name="Kawasaki S."/>
            <person name="Ozawa K."/>
            <person name="Mori T."/>
            <person name="Yamamoto A."/>
            <person name="Ito M."/>
            <person name="Ohkuma M."/>
            <person name="Sakamoto M."/>
            <person name="Matsutani M."/>
        </authorList>
    </citation>
    <scope>NUCLEOTIDE SEQUENCE [LARGE SCALE GENOMIC DNA]</scope>
    <source>
        <strain evidence="1 2">XA3</strain>
    </source>
</reference>
<keyword evidence="2" id="KW-1185">Reference proteome</keyword>
<proteinExistence type="predicted"/>
<gene>
    <name evidence="1" type="ORF">XA3_17650</name>
</gene>
<dbReference type="Proteomes" id="UP001321861">
    <property type="component" value="Chromosome"/>
</dbReference>
<accession>A0AAU9CZA0</accession>
<evidence type="ECO:0000313" key="2">
    <source>
        <dbReference type="Proteomes" id="UP001321861"/>
    </source>
</evidence>
<evidence type="ECO:0000313" key="1">
    <source>
        <dbReference type="EMBL" id="BDR59324.1"/>
    </source>
</evidence>
<sequence length="58" mass="7134">MEIDYNELSKREYEIFGEISDISARFSDDPEDLKIPNVYYSEEQIRNEVMKMWRLLKR</sequence>
<dbReference type="EMBL" id="AP026802">
    <property type="protein sequence ID" value="BDR59324.1"/>
    <property type="molecule type" value="Genomic_DNA"/>
</dbReference>
<dbReference type="AlphaFoldDB" id="A0AAU9CZA0"/>
<protein>
    <submittedName>
        <fullName evidence="1">Uncharacterized protein</fullName>
    </submittedName>
</protein>
<dbReference type="KEGG" id="xap:XA3_17650"/>
<organism evidence="1 2">
    <name type="scientific">Xylocopilactobacillus apicola</name>
    <dbReference type="NCBI Taxonomy" id="2932184"/>
    <lineage>
        <taxon>Bacteria</taxon>
        <taxon>Bacillati</taxon>
        <taxon>Bacillota</taxon>
        <taxon>Bacilli</taxon>
        <taxon>Lactobacillales</taxon>
        <taxon>Lactobacillaceae</taxon>
        <taxon>Xylocopilactobacillus</taxon>
    </lineage>
</organism>